<dbReference type="RefSeq" id="WP_068136060.1">
    <property type="nucleotide sequence ID" value="NZ_AP014924.1"/>
</dbReference>
<organism evidence="4 5">
    <name type="scientific">Limnochorda pilosa</name>
    <dbReference type="NCBI Taxonomy" id="1555112"/>
    <lineage>
        <taxon>Bacteria</taxon>
        <taxon>Bacillati</taxon>
        <taxon>Bacillota</taxon>
        <taxon>Limnochordia</taxon>
        <taxon>Limnochordales</taxon>
        <taxon>Limnochordaceae</taxon>
        <taxon>Limnochorda</taxon>
    </lineage>
</organism>
<dbReference type="OrthoDB" id="9792853at2"/>
<evidence type="ECO:0000259" key="3">
    <source>
        <dbReference type="Pfam" id="PF20797"/>
    </source>
</evidence>
<feature type="coiled-coil region" evidence="1">
    <location>
        <begin position="1"/>
        <end position="35"/>
    </location>
</feature>
<sequence>MDEHRKQSQRLRRLKEEIRAELAELEEVVRTGDELTRGMGVAVPDELRRRGLATFLQDFYTGCERIFQRIAEEFDGGAPSSSDWHRRLLNQMARTVEGFRPAVLSEPATQTLDEYLRFRHLFRNLYGRHLDWERMRPLLAALPGAFRTVRGEIESFFRFIDRLVEVHARSADETTEDQDEGAASPGQGPV</sequence>
<dbReference type="PATRIC" id="fig|1555112.3.peg.1523"/>
<feature type="region of interest" description="Disordered" evidence="2">
    <location>
        <begin position="170"/>
        <end position="190"/>
    </location>
</feature>
<accession>A0A0K2SJP6</accession>
<dbReference type="AlphaFoldDB" id="A0A0K2SJP6"/>
<feature type="domain" description="HepT-like" evidence="3">
    <location>
        <begin position="52"/>
        <end position="159"/>
    </location>
</feature>
<dbReference type="STRING" id="1555112.LIP_1490"/>
<protein>
    <recommendedName>
        <fullName evidence="3">HepT-like domain-containing protein</fullName>
    </recommendedName>
</protein>
<dbReference type="KEGG" id="lpil:LIP_1490"/>
<dbReference type="InterPro" id="IPR048769">
    <property type="entry name" value="HepT-like_dom"/>
</dbReference>
<proteinExistence type="predicted"/>
<keyword evidence="1" id="KW-0175">Coiled coil</keyword>
<reference evidence="5" key="1">
    <citation type="submission" date="2015-07" db="EMBL/GenBank/DDBJ databases">
        <title>Complete genome sequence and phylogenetic analysis of Limnochorda pilosa.</title>
        <authorList>
            <person name="Watanabe M."/>
            <person name="Kojima H."/>
            <person name="Fukui M."/>
        </authorList>
    </citation>
    <scope>NUCLEOTIDE SEQUENCE [LARGE SCALE GENOMIC DNA]</scope>
    <source>
        <strain evidence="5">HC45</strain>
    </source>
</reference>
<dbReference type="Proteomes" id="UP000065807">
    <property type="component" value="Chromosome"/>
</dbReference>
<evidence type="ECO:0000313" key="5">
    <source>
        <dbReference type="Proteomes" id="UP000065807"/>
    </source>
</evidence>
<reference evidence="5" key="2">
    <citation type="journal article" date="2016" name="Int. J. Syst. Evol. Microbiol.">
        <title>Complete genome sequence and cell structure of Limnochorda pilosa, a Gram-negative spore-former within the phylum Firmicutes.</title>
        <authorList>
            <person name="Watanabe M."/>
            <person name="Kojima H."/>
            <person name="Fukui M."/>
        </authorList>
    </citation>
    <scope>NUCLEOTIDE SEQUENCE [LARGE SCALE GENOMIC DNA]</scope>
    <source>
        <strain evidence="5">HC45</strain>
    </source>
</reference>
<dbReference type="EMBL" id="AP014924">
    <property type="protein sequence ID" value="BAS27338.1"/>
    <property type="molecule type" value="Genomic_DNA"/>
</dbReference>
<dbReference type="Pfam" id="PF20797">
    <property type="entry name" value="HepT-like_2"/>
    <property type="match status" value="1"/>
</dbReference>
<evidence type="ECO:0000256" key="1">
    <source>
        <dbReference type="SAM" id="Coils"/>
    </source>
</evidence>
<keyword evidence="5" id="KW-1185">Reference proteome</keyword>
<evidence type="ECO:0000313" key="4">
    <source>
        <dbReference type="EMBL" id="BAS27338.1"/>
    </source>
</evidence>
<name>A0A0K2SJP6_LIMPI</name>
<gene>
    <name evidence="4" type="ORF">LIP_1490</name>
</gene>
<evidence type="ECO:0000256" key="2">
    <source>
        <dbReference type="SAM" id="MobiDB-lite"/>
    </source>
</evidence>